<dbReference type="PRINTS" id="PR01713">
    <property type="entry name" value="NUCEPIMERASE"/>
</dbReference>
<keyword evidence="4" id="KW-1185">Reference proteome</keyword>
<dbReference type="InterPro" id="IPR001509">
    <property type="entry name" value="Epimerase_deHydtase"/>
</dbReference>
<accession>A0A212RWK6</accession>
<name>A0A212RWK6_9PROT</name>
<evidence type="ECO:0000313" key="3">
    <source>
        <dbReference type="EMBL" id="SNB77169.1"/>
    </source>
</evidence>
<keyword evidence="1" id="KW-0520">NAD</keyword>
<proteinExistence type="predicted"/>
<dbReference type="Pfam" id="PF01370">
    <property type="entry name" value="Epimerase"/>
    <property type="match status" value="1"/>
</dbReference>
<dbReference type="AlphaFoldDB" id="A0A212RWK6"/>
<gene>
    <name evidence="3" type="ORF">SAMN07250955_11635</name>
</gene>
<dbReference type="InterPro" id="IPR036291">
    <property type="entry name" value="NAD(P)-bd_dom_sf"/>
</dbReference>
<feature type="domain" description="NAD-dependent epimerase/dehydratase" evidence="2">
    <location>
        <begin position="3"/>
        <end position="242"/>
    </location>
</feature>
<dbReference type="Gene3D" id="3.40.50.720">
    <property type="entry name" value="NAD(P)-binding Rossmann-like Domain"/>
    <property type="match status" value="1"/>
</dbReference>
<dbReference type="PANTHER" id="PTHR43574">
    <property type="entry name" value="EPIMERASE-RELATED"/>
    <property type="match status" value="1"/>
</dbReference>
<evidence type="ECO:0000313" key="4">
    <source>
        <dbReference type="Proteomes" id="UP000197065"/>
    </source>
</evidence>
<evidence type="ECO:0000259" key="2">
    <source>
        <dbReference type="Pfam" id="PF01370"/>
    </source>
</evidence>
<dbReference type="EMBL" id="FYEH01000016">
    <property type="protein sequence ID" value="SNB77169.1"/>
    <property type="molecule type" value="Genomic_DNA"/>
</dbReference>
<protein>
    <submittedName>
        <fullName evidence="3">UDP-glucuronate 4-epimerase</fullName>
    </submittedName>
</protein>
<dbReference type="SUPFAM" id="SSF51735">
    <property type="entry name" value="NAD(P)-binding Rossmann-fold domains"/>
    <property type="match status" value="1"/>
</dbReference>
<sequence>MSVLVTGAAGFIGMHVCLALLKAGAEVIGVDDMNAYYTPRLKEARLARLNARKGFTFMAGDIADRQAMEHIGRAHGASVSSVVHLAAQAGVRHSLADPFAYVQSNLVGHMVILELCRHHLPALTHLVYASSSSVYGGNEKVPFAVGDPVECPVSLYAATKRCDELLSQSYASLYGIPQTGLRFFTVYGPWGRPDMAYWRFAAAIRRNRPIRLYNQGRMRRDFTYVDDIVEGVLQALARPPTSLPVPHRLYNLGHADPVELRTFVRLLEAALGQSARIELAPMQPGDVETTMADIEATRRDLDWQPRTDLATGLDRFVAWFDAEAALTASVDADPA</sequence>
<evidence type="ECO:0000256" key="1">
    <source>
        <dbReference type="ARBA" id="ARBA00023027"/>
    </source>
</evidence>
<dbReference type="RefSeq" id="WP_207762147.1">
    <property type="nucleotide sequence ID" value="NZ_FYEH01000016.1"/>
</dbReference>
<organism evidence="3 4">
    <name type="scientific">Arboricoccus pini</name>
    <dbReference type="NCBI Taxonomy" id="1963835"/>
    <lineage>
        <taxon>Bacteria</taxon>
        <taxon>Pseudomonadati</taxon>
        <taxon>Pseudomonadota</taxon>
        <taxon>Alphaproteobacteria</taxon>
        <taxon>Geminicoccales</taxon>
        <taxon>Geminicoccaceae</taxon>
        <taxon>Arboricoccus</taxon>
    </lineage>
</organism>
<reference evidence="3 4" key="1">
    <citation type="submission" date="2017-06" db="EMBL/GenBank/DDBJ databases">
        <authorList>
            <person name="Kim H.J."/>
            <person name="Triplett B.A."/>
        </authorList>
    </citation>
    <scope>NUCLEOTIDE SEQUENCE [LARGE SCALE GENOMIC DNA]</scope>
    <source>
        <strain evidence="3 4">B29T1</strain>
    </source>
</reference>
<dbReference type="Proteomes" id="UP000197065">
    <property type="component" value="Unassembled WGS sequence"/>
</dbReference>